<evidence type="ECO:0000313" key="4">
    <source>
        <dbReference type="Proteomes" id="UP000649617"/>
    </source>
</evidence>
<protein>
    <submittedName>
        <fullName evidence="3">Uncharacterized protein</fullName>
    </submittedName>
</protein>
<dbReference type="OrthoDB" id="419832at2759"/>
<evidence type="ECO:0000256" key="2">
    <source>
        <dbReference type="SAM" id="MobiDB-lite"/>
    </source>
</evidence>
<accession>A0A812WSI2</accession>
<keyword evidence="1" id="KW-0175">Coiled coil</keyword>
<dbReference type="AlphaFoldDB" id="A0A812WSI2"/>
<gene>
    <name evidence="3" type="ORF">SPIL2461_LOCUS19687</name>
</gene>
<keyword evidence="4" id="KW-1185">Reference proteome</keyword>
<dbReference type="Proteomes" id="UP000649617">
    <property type="component" value="Unassembled WGS sequence"/>
</dbReference>
<organism evidence="3 4">
    <name type="scientific">Symbiodinium pilosum</name>
    <name type="common">Dinoflagellate</name>
    <dbReference type="NCBI Taxonomy" id="2952"/>
    <lineage>
        <taxon>Eukaryota</taxon>
        <taxon>Sar</taxon>
        <taxon>Alveolata</taxon>
        <taxon>Dinophyceae</taxon>
        <taxon>Suessiales</taxon>
        <taxon>Symbiodiniaceae</taxon>
        <taxon>Symbiodinium</taxon>
    </lineage>
</organism>
<evidence type="ECO:0000256" key="1">
    <source>
        <dbReference type="SAM" id="Coils"/>
    </source>
</evidence>
<feature type="compositionally biased region" description="Basic and acidic residues" evidence="2">
    <location>
        <begin position="138"/>
        <end position="148"/>
    </location>
</feature>
<dbReference type="EMBL" id="CAJNIZ010044760">
    <property type="protein sequence ID" value="CAE7700357.1"/>
    <property type="molecule type" value="Genomic_DNA"/>
</dbReference>
<feature type="region of interest" description="Disordered" evidence="2">
    <location>
        <begin position="559"/>
        <end position="587"/>
    </location>
</feature>
<sequence>MHPPSGIPQWPPQRATSPFAAPVGGAAVACLNDELATKTAEITILRSRLQAFERENTRLENELATARDAGPASKQSQQRQVELERVHGELQYARQDLISSEDERKRLKLTVQKMQQEMDHLKAQPVVEKPVPMALPPEEPRPAPKPRPEPSGPSRNEHNVASADRPLQEHRSCDDPMNEDTMRQHIAILLGLAERWDGQIKQRLTLQAGVTNFPNKAQSAADAAVELLQEGLHRRQWCALTAGSIFLKHWFGLFPLHASEIAASAAQEAKSALFGALAAVLHSAVLDPATTQCEEEEALEREACAIEVLAALQEIASKLSGALLTALSPVLQQPSLLALLCEDPAPDTLHLQTLRLLEALMGSPDLFTLAHQAETDENVLLAVANALLIPSIPPQRQKKLEAPCEDTVSHQNCRVAALELLLRCLATAPSPDFVLQLRGAAEGEEVDTVLQRVVLLCHHELLCMKLGARSEQRTKAAELSLFILSSWLWHAVPQPLSLSPQESRELCLKQCDQLGRTRILLESVVEMVQTLGADECFKSFLSSTSALRMIIPFVDGEEGAPPSGAASSGSATRTRSKDGPSAAVMVT</sequence>
<feature type="coiled-coil region" evidence="1">
    <location>
        <begin position="35"/>
        <end position="69"/>
    </location>
</feature>
<proteinExistence type="predicted"/>
<feature type="region of interest" description="Disordered" evidence="2">
    <location>
        <begin position="124"/>
        <end position="178"/>
    </location>
</feature>
<comment type="caution">
    <text evidence="3">The sequence shown here is derived from an EMBL/GenBank/DDBJ whole genome shotgun (WGS) entry which is preliminary data.</text>
</comment>
<name>A0A812WSI2_SYMPI</name>
<feature type="coiled-coil region" evidence="1">
    <location>
        <begin position="97"/>
        <end position="124"/>
    </location>
</feature>
<evidence type="ECO:0000313" key="3">
    <source>
        <dbReference type="EMBL" id="CAE7700357.1"/>
    </source>
</evidence>
<feature type="compositionally biased region" description="Low complexity" evidence="2">
    <location>
        <begin position="559"/>
        <end position="571"/>
    </location>
</feature>
<reference evidence="3" key="1">
    <citation type="submission" date="2021-02" db="EMBL/GenBank/DDBJ databases">
        <authorList>
            <person name="Dougan E. K."/>
            <person name="Rhodes N."/>
            <person name="Thang M."/>
            <person name="Chan C."/>
        </authorList>
    </citation>
    <scope>NUCLEOTIDE SEQUENCE</scope>
</reference>